<keyword evidence="4" id="KW-1185">Reference proteome</keyword>
<reference evidence="1" key="3">
    <citation type="submission" date="2021-08" db="EMBL/GenBank/DDBJ databases">
        <authorList>
            <person name="Tani A."/>
            <person name="Ola A."/>
            <person name="Ogura Y."/>
            <person name="Katsura K."/>
            <person name="Hayashi T."/>
        </authorList>
    </citation>
    <scope>NUCLEOTIDE SEQUENCE</scope>
    <source>
        <strain evidence="1">DSM 22415</strain>
    </source>
</reference>
<evidence type="ECO:0000313" key="4">
    <source>
        <dbReference type="Proteomes" id="UP001055303"/>
    </source>
</evidence>
<dbReference type="EMBL" id="CABFVH010000074">
    <property type="protein sequence ID" value="VUF15867.1"/>
    <property type="molecule type" value="Genomic_DNA"/>
</dbReference>
<sequence length="240" mass="26404">MLCDGSGCLTGTHRCPGAQTHPSIDPIKTQLTFRTPRGRRFSTEMEMPSRIELMLGGFRFDRGILCATEQITLDAAAITSTVEVSQHPSEQSMTYPSWHTALRALKADRQAREPVRHERLRGRSFTHISGLNALSVWRGRSGRRYIVVVYTRAQLDCRLADTQTDLAEAVILAVRTNTTPGLVSIIAASEGLCGPNAANWLASMARVGIDEFHVHRLAPSLTDRTAILLDVCTPDLEALP</sequence>
<name>A0A564G6A4_9HYPH</name>
<evidence type="ECO:0000313" key="2">
    <source>
        <dbReference type="EMBL" id="VUF15867.1"/>
    </source>
</evidence>
<dbReference type="EMBL" id="BPQI01000183">
    <property type="protein sequence ID" value="GJD59039.1"/>
    <property type="molecule type" value="Genomic_DNA"/>
</dbReference>
<gene>
    <name evidence="1" type="ORF">IFDJLNFL_4965</name>
    <name evidence="2" type="ORF">MTDSW087_05615</name>
</gene>
<reference evidence="1" key="2">
    <citation type="journal article" date="2021" name="Front. Microbiol.">
        <title>Comprehensive Comparative Genomics and Phenotyping of Methylobacterium Species.</title>
        <authorList>
            <person name="Alessa O."/>
            <person name="Ogura Y."/>
            <person name="Fujitani Y."/>
            <person name="Takami H."/>
            <person name="Hayashi T."/>
            <person name="Sahin N."/>
            <person name="Tani A."/>
        </authorList>
    </citation>
    <scope>NUCLEOTIDE SEQUENCE</scope>
    <source>
        <strain evidence="1">DSM 22415</strain>
    </source>
</reference>
<organism evidence="2 3">
    <name type="scientific">Methylobacterium dankookense</name>
    <dbReference type="NCBI Taxonomy" id="560405"/>
    <lineage>
        <taxon>Bacteria</taxon>
        <taxon>Pseudomonadati</taxon>
        <taxon>Pseudomonadota</taxon>
        <taxon>Alphaproteobacteria</taxon>
        <taxon>Hyphomicrobiales</taxon>
        <taxon>Methylobacteriaceae</taxon>
        <taxon>Methylobacterium</taxon>
    </lineage>
</organism>
<protein>
    <submittedName>
        <fullName evidence="2">Uncharacterized protein</fullName>
    </submittedName>
</protein>
<accession>A0A564G6A4</accession>
<dbReference type="AlphaFoldDB" id="A0A564G6A4"/>
<evidence type="ECO:0000313" key="3">
    <source>
        <dbReference type="Proteomes" id="UP000401717"/>
    </source>
</evidence>
<evidence type="ECO:0000313" key="1">
    <source>
        <dbReference type="EMBL" id="GJD59039.1"/>
    </source>
</evidence>
<dbReference type="Proteomes" id="UP001055303">
    <property type="component" value="Unassembled WGS sequence"/>
</dbReference>
<reference evidence="2 3" key="1">
    <citation type="submission" date="2019-06" db="EMBL/GenBank/DDBJ databases">
        <authorList>
            <person name="Rodrigo-Torres L."/>
            <person name="Arahal R. D."/>
            <person name="Lucena T."/>
        </authorList>
    </citation>
    <scope>NUCLEOTIDE SEQUENCE [LARGE SCALE GENOMIC DNA]</scope>
    <source>
        <strain evidence="2 3">SW08-7</strain>
    </source>
</reference>
<proteinExistence type="predicted"/>
<dbReference type="Proteomes" id="UP000401717">
    <property type="component" value="Unassembled WGS sequence"/>
</dbReference>